<accession>A0ABU1A1N1</accession>
<organism evidence="2 3">
    <name type="scientific">Mesonia profundi</name>
    <dbReference type="NCBI Taxonomy" id="3070998"/>
    <lineage>
        <taxon>Bacteria</taxon>
        <taxon>Pseudomonadati</taxon>
        <taxon>Bacteroidota</taxon>
        <taxon>Flavobacteriia</taxon>
        <taxon>Flavobacteriales</taxon>
        <taxon>Flavobacteriaceae</taxon>
        <taxon>Mesonia</taxon>
    </lineage>
</organism>
<evidence type="ECO:0000313" key="3">
    <source>
        <dbReference type="Proteomes" id="UP001230915"/>
    </source>
</evidence>
<gene>
    <name evidence="2" type="ORF">RBU60_03440</name>
</gene>
<proteinExistence type="predicted"/>
<dbReference type="InterPro" id="IPR007712">
    <property type="entry name" value="RelE/ParE_toxin"/>
</dbReference>
<comment type="caution">
    <text evidence="2">The sequence shown here is derived from an EMBL/GenBank/DDBJ whole genome shotgun (WGS) entry which is preliminary data.</text>
</comment>
<dbReference type="Pfam" id="PF05016">
    <property type="entry name" value="ParE_toxin"/>
    <property type="match status" value="1"/>
</dbReference>
<keyword evidence="1" id="KW-1277">Toxin-antitoxin system</keyword>
<sequence>MAFKVRLSSRANLEIYEAVSWYESQQLFLGESFLKDLYKNLERISSKPHQFIKRQDFWHALLNRFPFVIVYQVKNETILVLSIFNTHQNPSKKP</sequence>
<evidence type="ECO:0000313" key="2">
    <source>
        <dbReference type="EMBL" id="MDQ7916616.1"/>
    </source>
</evidence>
<name>A0ABU1A1N1_9FLAO</name>
<evidence type="ECO:0000256" key="1">
    <source>
        <dbReference type="ARBA" id="ARBA00022649"/>
    </source>
</evidence>
<dbReference type="RefSeq" id="WP_308863267.1">
    <property type="nucleotide sequence ID" value="NZ_JAVHUL010000006.1"/>
</dbReference>
<dbReference type="Proteomes" id="UP001230915">
    <property type="component" value="Unassembled WGS sequence"/>
</dbReference>
<keyword evidence="3" id="KW-1185">Reference proteome</keyword>
<dbReference type="EMBL" id="JAVHUL010000006">
    <property type="protein sequence ID" value="MDQ7916616.1"/>
    <property type="molecule type" value="Genomic_DNA"/>
</dbReference>
<dbReference type="Gene3D" id="3.30.2310.20">
    <property type="entry name" value="RelE-like"/>
    <property type="match status" value="1"/>
</dbReference>
<protein>
    <submittedName>
        <fullName evidence="2">Type II toxin-antitoxin system RelE/ParE family toxin</fullName>
    </submittedName>
</protein>
<reference evidence="2 3" key="1">
    <citation type="submission" date="2023-08" db="EMBL/GenBank/DDBJ databases">
        <title>Mesonia sp. MT50, isolated from deep-sea sediment of the Mariana Trench.</title>
        <authorList>
            <person name="Fu H."/>
        </authorList>
    </citation>
    <scope>NUCLEOTIDE SEQUENCE [LARGE SCALE GENOMIC DNA]</scope>
    <source>
        <strain evidence="2 3">MT50</strain>
    </source>
</reference>
<dbReference type="InterPro" id="IPR035093">
    <property type="entry name" value="RelE/ParE_toxin_dom_sf"/>
</dbReference>